<dbReference type="Gene3D" id="1.10.8.50">
    <property type="match status" value="1"/>
</dbReference>
<keyword evidence="11" id="KW-0511">Multifunctional enzyme</keyword>
<evidence type="ECO:0000256" key="11">
    <source>
        <dbReference type="ARBA" id="ARBA00023268"/>
    </source>
</evidence>
<dbReference type="RefSeq" id="WP_091408521.1">
    <property type="nucleotide sequence ID" value="NZ_LT629749.1"/>
</dbReference>
<comment type="similarity">
    <text evidence="1">Belongs to the FPG family.</text>
</comment>
<evidence type="ECO:0000313" key="16">
    <source>
        <dbReference type="EMBL" id="SDR69179.1"/>
    </source>
</evidence>
<evidence type="ECO:0000256" key="7">
    <source>
        <dbReference type="ARBA" id="ARBA00022833"/>
    </source>
</evidence>
<dbReference type="PROSITE" id="PS51068">
    <property type="entry name" value="FPG_CAT"/>
    <property type="match status" value="1"/>
</dbReference>
<dbReference type="Proteomes" id="UP000199092">
    <property type="component" value="Chromosome I"/>
</dbReference>
<dbReference type="PANTHER" id="PTHR42697:SF3">
    <property type="entry name" value="ENDONUCLEASE 8 1"/>
    <property type="match status" value="1"/>
</dbReference>
<evidence type="ECO:0000256" key="8">
    <source>
        <dbReference type="ARBA" id="ARBA00023125"/>
    </source>
</evidence>
<dbReference type="InterPro" id="IPR035937">
    <property type="entry name" value="FPG_N"/>
</dbReference>
<dbReference type="OrthoDB" id="9800855at2"/>
<keyword evidence="16" id="KW-0255">Endonuclease</keyword>
<keyword evidence="7" id="KW-0862">Zinc</keyword>
<protein>
    <recommendedName>
        <fullName evidence="2">DNA-(apurinic or apyrimidinic site) lyase</fullName>
        <ecNumber evidence="2">4.2.99.18</ecNumber>
    </recommendedName>
</protein>
<dbReference type="PANTHER" id="PTHR42697">
    <property type="entry name" value="ENDONUCLEASE 8"/>
    <property type="match status" value="1"/>
</dbReference>
<dbReference type="SUPFAM" id="SSF81624">
    <property type="entry name" value="N-terminal domain of MutM-like DNA repair proteins"/>
    <property type="match status" value="1"/>
</dbReference>
<dbReference type="PROSITE" id="PS51066">
    <property type="entry name" value="ZF_FPG_2"/>
    <property type="match status" value="1"/>
</dbReference>
<dbReference type="GO" id="GO:0003684">
    <property type="term" value="F:damaged DNA binding"/>
    <property type="evidence" value="ECO:0007669"/>
    <property type="project" value="InterPro"/>
</dbReference>
<feature type="domain" description="FPG-type" evidence="14">
    <location>
        <begin position="236"/>
        <end position="268"/>
    </location>
</feature>
<organism evidence="16 17">
    <name type="scientific">Friedmanniella luteola</name>
    <dbReference type="NCBI Taxonomy" id="546871"/>
    <lineage>
        <taxon>Bacteria</taxon>
        <taxon>Bacillati</taxon>
        <taxon>Actinomycetota</taxon>
        <taxon>Actinomycetes</taxon>
        <taxon>Propionibacteriales</taxon>
        <taxon>Nocardioidaceae</taxon>
        <taxon>Friedmanniella</taxon>
    </lineage>
</organism>
<dbReference type="STRING" id="546871.SAMN04488543_0062"/>
<keyword evidence="12" id="KW-0326">Glycosidase</keyword>
<evidence type="ECO:0000256" key="4">
    <source>
        <dbReference type="ARBA" id="ARBA00022763"/>
    </source>
</evidence>
<dbReference type="Pfam" id="PF01149">
    <property type="entry name" value="Fapy_DNA_glyco"/>
    <property type="match status" value="1"/>
</dbReference>
<evidence type="ECO:0000256" key="1">
    <source>
        <dbReference type="ARBA" id="ARBA00009409"/>
    </source>
</evidence>
<dbReference type="GO" id="GO:0006284">
    <property type="term" value="P:base-excision repair"/>
    <property type="evidence" value="ECO:0007669"/>
    <property type="project" value="InterPro"/>
</dbReference>
<keyword evidence="5 13" id="KW-0863">Zinc-finger</keyword>
<dbReference type="EC" id="4.2.99.18" evidence="2"/>
<dbReference type="InterPro" id="IPR015886">
    <property type="entry name" value="H2TH_FPG"/>
</dbReference>
<evidence type="ECO:0000256" key="9">
    <source>
        <dbReference type="ARBA" id="ARBA00023204"/>
    </source>
</evidence>
<keyword evidence="4" id="KW-0227">DNA damage</keyword>
<keyword evidence="9" id="KW-0234">DNA repair</keyword>
<keyword evidence="3" id="KW-0479">Metal-binding</keyword>
<dbReference type="InterPro" id="IPR010979">
    <property type="entry name" value="Ribosomal_uS13-like_H2TH"/>
</dbReference>
<gene>
    <name evidence="16" type="ORF">SAMN04488543_0062</name>
</gene>
<keyword evidence="16" id="KW-0540">Nuclease</keyword>
<evidence type="ECO:0000256" key="12">
    <source>
        <dbReference type="ARBA" id="ARBA00023295"/>
    </source>
</evidence>
<evidence type="ECO:0000256" key="2">
    <source>
        <dbReference type="ARBA" id="ARBA00012720"/>
    </source>
</evidence>
<dbReference type="SMART" id="SM00898">
    <property type="entry name" value="Fapy_DNA_glyco"/>
    <property type="match status" value="1"/>
</dbReference>
<dbReference type="InterPro" id="IPR012319">
    <property type="entry name" value="FPG_cat"/>
</dbReference>
<dbReference type="Pfam" id="PF06831">
    <property type="entry name" value="H2TH"/>
    <property type="match status" value="1"/>
</dbReference>
<dbReference type="GO" id="GO:0000703">
    <property type="term" value="F:oxidized pyrimidine nucleobase lesion DNA N-glycosylase activity"/>
    <property type="evidence" value="ECO:0007669"/>
    <property type="project" value="TreeGrafter"/>
</dbReference>
<dbReference type="GO" id="GO:0008270">
    <property type="term" value="F:zinc ion binding"/>
    <property type="evidence" value="ECO:0007669"/>
    <property type="project" value="UniProtKB-KW"/>
</dbReference>
<dbReference type="AlphaFoldDB" id="A0A1H1L5I7"/>
<accession>A0A1H1L5I7</accession>
<feature type="domain" description="Formamidopyrimidine-DNA glycosylase catalytic" evidence="15">
    <location>
        <begin position="2"/>
        <end position="71"/>
    </location>
</feature>
<dbReference type="SUPFAM" id="SSF57716">
    <property type="entry name" value="Glucocorticoid receptor-like (DNA-binding domain)"/>
    <property type="match status" value="1"/>
</dbReference>
<proteinExistence type="inferred from homology"/>
<evidence type="ECO:0000256" key="5">
    <source>
        <dbReference type="ARBA" id="ARBA00022771"/>
    </source>
</evidence>
<evidence type="ECO:0000259" key="15">
    <source>
        <dbReference type="PROSITE" id="PS51068"/>
    </source>
</evidence>
<reference evidence="16 17" key="1">
    <citation type="submission" date="2016-10" db="EMBL/GenBank/DDBJ databases">
        <authorList>
            <person name="de Groot N.N."/>
        </authorList>
    </citation>
    <scope>NUCLEOTIDE SEQUENCE [LARGE SCALE GENOMIC DNA]</scope>
    <source>
        <strain evidence="16 17">DSM 21741</strain>
    </source>
</reference>
<keyword evidence="17" id="KW-1185">Reference proteome</keyword>
<evidence type="ECO:0000256" key="6">
    <source>
        <dbReference type="ARBA" id="ARBA00022801"/>
    </source>
</evidence>
<dbReference type="InterPro" id="IPR000214">
    <property type="entry name" value="Znf_DNA_glyclase/AP_lyase"/>
</dbReference>
<dbReference type="SMART" id="SM01232">
    <property type="entry name" value="H2TH"/>
    <property type="match status" value="1"/>
</dbReference>
<keyword evidence="8" id="KW-0238">DNA-binding</keyword>
<evidence type="ECO:0000256" key="3">
    <source>
        <dbReference type="ARBA" id="ARBA00022723"/>
    </source>
</evidence>
<dbReference type="Gene3D" id="3.20.190.10">
    <property type="entry name" value="MutM-like, N-terminal"/>
    <property type="match status" value="1"/>
</dbReference>
<evidence type="ECO:0000256" key="13">
    <source>
        <dbReference type="PROSITE-ProRule" id="PRU00391"/>
    </source>
</evidence>
<dbReference type="SUPFAM" id="SSF46946">
    <property type="entry name" value="S13-like H2TH domain"/>
    <property type="match status" value="1"/>
</dbReference>
<keyword evidence="6" id="KW-0378">Hydrolase</keyword>
<keyword evidence="10" id="KW-0456">Lyase</keyword>
<dbReference type="EMBL" id="LT629749">
    <property type="protein sequence ID" value="SDR69179.1"/>
    <property type="molecule type" value="Genomic_DNA"/>
</dbReference>
<evidence type="ECO:0000256" key="10">
    <source>
        <dbReference type="ARBA" id="ARBA00023239"/>
    </source>
</evidence>
<evidence type="ECO:0000313" key="17">
    <source>
        <dbReference type="Proteomes" id="UP000199092"/>
    </source>
</evidence>
<sequence length="269" mass="28506">MPEGHTLHRLAGELQELVGERVSAASPQGRFPAAAVDGAVVAAVEAYGKHLLVDLAEHPTVHVHLGMRGKLLRFAPVTGAPMPQVRLRLATADVAWDLIAPSTCEPLDAAGRERLLAGLGPDPLRAGPLHPDILPRGADAAEARRRLRASRGSVGVALMDQSVLAGVGNVFRAEILHALRIAPERPASRVSDTEFDALWSGLAAMMGQAVEDGRIITVDVPAGEDRLAVPEAVSRRVYRRDACADCGTPVVTTTLQGRTSYACPRCQPD</sequence>
<name>A0A1H1L5I7_9ACTN</name>
<dbReference type="GO" id="GO:0140078">
    <property type="term" value="F:class I DNA-(apurinic or apyrimidinic site) endonuclease activity"/>
    <property type="evidence" value="ECO:0007669"/>
    <property type="project" value="UniProtKB-EC"/>
</dbReference>
<evidence type="ECO:0000259" key="14">
    <source>
        <dbReference type="PROSITE" id="PS51066"/>
    </source>
</evidence>